<dbReference type="EMBL" id="KB207027">
    <property type="protein sequence ID" value="ELP85978.1"/>
    <property type="molecule type" value="Genomic_DNA"/>
</dbReference>
<evidence type="ECO:0000256" key="1">
    <source>
        <dbReference type="SAM" id="Coils"/>
    </source>
</evidence>
<name>A0A0A1TXG2_ENTIV</name>
<keyword evidence="1" id="KW-0175">Coiled coil</keyword>
<dbReference type="Proteomes" id="UP000014680">
    <property type="component" value="Unassembled WGS sequence"/>
</dbReference>
<evidence type="ECO:0000313" key="4">
    <source>
        <dbReference type="Proteomes" id="UP000014680"/>
    </source>
</evidence>
<evidence type="ECO:0000313" key="3">
    <source>
        <dbReference type="EMBL" id="ELP85978.1"/>
    </source>
</evidence>
<organism evidence="3 4">
    <name type="scientific">Entamoeba invadens IP1</name>
    <dbReference type="NCBI Taxonomy" id="370355"/>
    <lineage>
        <taxon>Eukaryota</taxon>
        <taxon>Amoebozoa</taxon>
        <taxon>Evosea</taxon>
        <taxon>Archamoebae</taxon>
        <taxon>Mastigamoebida</taxon>
        <taxon>Entamoebidae</taxon>
        <taxon>Entamoeba</taxon>
    </lineage>
</organism>
<accession>A0A0A1TXG2</accession>
<dbReference type="OMA" id="SSSECHC"/>
<protein>
    <submittedName>
        <fullName evidence="3">Paramyosin, putative</fullName>
    </submittedName>
</protein>
<dbReference type="KEGG" id="eiv:EIN_136520"/>
<reference evidence="3 4" key="1">
    <citation type="submission" date="2012-10" db="EMBL/GenBank/DDBJ databases">
        <authorList>
            <person name="Zafar N."/>
            <person name="Inman J."/>
            <person name="Hall N."/>
            <person name="Lorenzi H."/>
            <person name="Caler E."/>
        </authorList>
    </citation>
    <scope>NUCLEOTIDE SEQUENCE [LARGE SCALE GENOMIC DNA]</scope>
    <source>
        <strain evidence="3 4">IP1</strain>
    </source>
</reference>
<gene>
    <name evidence="3" type="ORF">EIN_136520</name>
</gene>
<feature type="region of interest" description="Disordered" evidence="2">
    <location>
        <begin position="1"/>
        <end position="60"/>
    </location>
</feature>
<proteinExistence type="predicted"/>
<dbReference type="AlphaFoldDB" id="A0A0A1TXG2"/>
<evidence type="ECO:0000256" key="2">
    <source>
        <dbReference type="SAM" id="MobiDB-lite"/>
    </source>
</evidence>
<dbReference type="RefSeq" id="XP_004185324.1">
    <property type="nucleotide sequence ID" value="XM_004185276.1"/>
</dbReference>
<keyword evidence="4" id="KW-1185">Reference proteome</keyword>
<dbReference type="GeneID" id="14884959"/>
<sequence length="556" mass="65725">MLKHTQSEHTPKVAKSEQKMEKQEKEIKGGIEKGEEMTKLFESKTDKTKDQQQEGEKEETQMMIKKLEEEKQQLAIKIDEIEHNKNELLMKVDELQKEKDEQMVNTQKEKEVIEKKVGEFENQIKLLQKKVENLEHDKKLLINQIEEVKNEKELLQKKLEEQQTLHEQTESERIASLKENSKQQICRLEQQVESEKKEKTKQIEFNQTIQKERDVLMDKNKDLTHKITEADKNIQIFKFQIDEFQMKIKELSGKKDENGDKENMYRKEVEKMQQTIETYQLEIQKLKEEAEKQNYTINTLSKENLKMLNKITYEFQEKYNLNLTISGLRKEKGELHNRCDQLKTDKEEMELTIDDMYNECYRLNGEIEKHKKQIEELKEQVESEKKEKTKQIELNQKIGKERDILTNTNKNLTQKMRDEEVKKYNDLVNSEDTQKMHSNEIYLTIEEVYSGCQKMITTHSSKGTEVVVLVILDKGIKEGEVIEIDNVNYVVKYIEHPYLSRRGDDLVVNKSVFITNGVRHPASSRVLMKNECQTLLSLKGFTEQGKTLFDDGSVTC</sequence>
<dbReference type="VEuPathDB" id="AmoebaDB:EIN_136520"/>
<feature type="coiled-coil region" evidence="1">
    <location>
        <begin position="262"/>
        <end position="422"/>
    </location>
</feature>